<gene>
    <name evidence="1" type="ORF">SAMN05444126_11352</name>
</gene>
<sequence>MVIVDLVRQTTETSKLKQRFKETAVNMKPGTYALSPDLKLIYRVDADTIRNVSRYFGLEHERAEVSFNGRRVYLNLGNPTCKIEKNAKNNGGGTVYYVMTSAEGPGKAEAKVFNFEEEEVLTLFGRDHDVYKYAANDTYFRDFFQLTEVNAIDLENRICSEQFVPFMRKKDWTFAHYDKVTARLFSNYYEYAQTCGEEISVSYGNIKAKLARISSDRAFTETAALLDAAIPELVKRKPFPHIRQHGNMQSDNILICCDDDDKIYFTGWDQSMKYLLGFDLFHWFQDEIDERSEPHKIGLIDYFHGDFDPYFDKLFRAFGLYYNDYSRKTLYFMYLTEKIYRKELVKSRPDKKRSALMHNELIERIKNLELS</sequence>
<reference evidence="2" key="1">
    <citation type="submission" date="2016-10" db="EMBL/GenBank/DDBJ databases">
        <authorList>
            <person name="de Groot N.N."/>
        </authorList>
    </citation>
    <scope>NUCLEOTIDE SEQUENCE [LARGE SCALE GENOMIC DNA]</scope>
    <source>
        <strain evidence="2">10nlg</strain>
    </source>
</reference>
<dbReference type="InterPro" id="IPR011009">
    <property type="entry name" value="Kinase-like_dom_sf"/>
</dbReference>
<evidence type="ECO:0000313" key="1">
    <source>
        <dbReference type="EMBL" id="SES06224.1"/>
    </source>
</evidence>
<proteinExistence type="predicted"/>
<name>A0A1H9UAN7_9BACI</name>
<dbReference type="RefSeq" id="WP_093073011.1">
    <property type="nucleotide sequence ID" value="NZ_FOGV01000013.1"/>
</dbReference>
<dbReference type="SUPFAM" id="SSF56112">
    <property type="entry name" value="Protein kinase-like (PK-like)"/>
    <property type="match status" value="1"/>
</dbReference>
<keyword evidence="2" id="KW-1185">Reference proteome</keyword>
<evidence type="ECO:0008006" key="3">
    <source>
        <dbReference type="Google" id="ProtNLM"/>
    </source>
</evidence>
<accession>A0A1H9UAN7</accession>
<organism evidence="1 2">
    <name type="scientific">Salisediminibacterium halotolerans</name>
    <dbReference type="NCBI Taxonomy" id="517425"/>
    <lineage>
        <taxon>Bacteria</taxon>
        <taxon>Bacillati</taxon>
        <taxon>Bacillota</taxon>
        <taxon>Bacilli</taxon>
        <taxon>Bacillales</taxon>
        <taxon>Bacillaceae</taxon>
        <taxon>Salisediminibacterium</taxon>
    </lineage>
</organism>
<dbReference type="Proteomes" id="UP000199318">
    <property type="component" value="Unassembled WGS sequence"/>
</dbReference>
<dbReference type="AlphaFoldDB" id="A0A1H9UAN7"/>
<protein>
    <recommendedName>
        <fullName evidence="3">Phosphotransferase enzyme family protein</fullName>
    </recommendedName>
</protein>
<dbReference type="EMBL" id="FOGV01000013">
    <property type="protein sequence ID" value="SES06224.1"/>
    <property type="molecule type" value="Genomic_DNA"/>
</dbReference>
<evidence type="ECO:0000313" key="2">
    <source>
        <dbReference type="Proteomes" id="UP000199318"/>
    </source>
</evidence>
<comment type="caution">
    <text evidence="1">The sequence shown here is derived from an EMBL/GenBank/DDBJ whole genome shotgun (WGS) entry which is preliminary data.</text>
</comment>